<dbReference type="InterPro" id="IPR001810">
    <property type="entry name" value="F-box_dom"/>
</dbReference>
<dbReference type="WBParaSite" id="Pan_g23836.t1">
    <property type="protein sequence ID" value="Pan_g23836.t1"/>
    <property type="gene ID" value="Pan_g23836"/>
</dbReference>
<evidence type="ECO:0000313" key="2">
    <source>
        <dbReference type="Proteomes" id="UP000492821"/>
    </source>
</evidence>
<dbReference type="Pfam" id="PF00646">
    <property type="entry name" value="F-box"/>
    <property type="match status" value="1"/>
</dbReference>
<sequence length="407" mass="47299">MRRVRFHPATFFNDSVDCLEPYPGLDPPYLNYDHCVYPVGTSTFRYSKVLLQDLPSEIILNVLLLLEPKDVRNVSKTCKLMNSFVRTYFQSVPREKIQKLVIQSLPEEKELPSIIRQLSMVEKYPNVNALLSEATKYHLGKAQRRNYHLSFHRSIDNRAHLWQTMDYDDEKLLNIFKELDCPLRCQLAIGATIDLHDVVFTDAVLHTLKKTIFDMVVQGYPGYRTTQPFRLRLYGCTFTNTTKGTFKWFADSMIDAGMTDFHLNNVQFTDVKFICTELAKAKLNQLVLFRFHSTEIRSDRTESIARLFEPFYKNNRLTKKIIIDGFEMPLKLCSKLMINFCCTPFFTSVPPPLRVVMGIARKTTRDDLFNVLTEVRTSTMLDPRFDTASTMFSWNLASTTTNATHPW</sequence>
<keyword evidence="2" id="KW-1185">Reference proteome</keyword>
<dbReference type="CDD" id="cd09917">
    <property type="entry name" value="F-box_SF"/>
    <property type="match status" value="1"/>
</dbReference>
<organism evidence="2 3">
    <name type="scientific">Panagrellus redivivus</name>
    <name type="common">Microworm</name>
    <dbReference type="NCBI Taxonomy" id="6233"/>
    <lineage>
        <taxon>Eukaryota</taxon>
        <taxon>Metazoa</taxon>
        <taxon>Ecdysozoa</taxon>
        <taxon>Nematoda</taxon>
        <taxon>Chromadorea</taxon>
        <taxon>Rhabditida</taxon>
        <taxon>Tylenchina</taxon>
        <taxon>Panagrolaimomorpha</taxon>
        <taxon>Panagrolaimoidea</taxon>
        <taxon>Panagrolaimidae</taxon>
        <taxon>Panagrellus</taxon>
    </lineage>
</organism>
<name>A0A7E4ZXM3_PANRE</name>
<dbReference type="Proteomes" id="UP000492821">
    <property type="component" value="Unassembled WGS sequence"/>
</dbReference>
<feature type="domain" description="F-box" evidence="1">
    <location>
        <begin position="48"/>
        <end position="92"/>
    </location>
</feature>
<reference evidence="3" key="2">
    <citation type="submission" date="2020-10" db="UniProtKB">
        <authorList>
            <consortium name="WormBaseParasite"/>
        </authorList>
    </citation>
    <scope>IDENTIFICATION</scope>
</reference>
<accession>A0A7E4ZXM3</accession>
<reference evidence="2" key="1">
    <citation type="journal article" date="2013" name="Genetics">
        <title>The draft genome and transcriptome of Panagrellus redivivus are shaped by the harsh demands of a free-living lifestyle.</title>
        <authorList>
            <person name="Srinivasan J."/>
            <person name="Dillman A.R."/>
            <person name="Macchietto M.G."/>
            <person name="Heikkinen L."/>
            <person name="Lakso M."/>
            <person name="Fracchia K.M."/>
            <person name="Antoshechkin I."/>
            <person name="Mortazavi A."/>
            <person name="Wong G."/>
            <person name="Sternberg P.W."/>
        </authorList>
    </citation>
    <scope>NUCLEOTIDE SEQUENCE [LARGE SCALE GENOMIC DNA]</scope>
    <source>
        <strain evidence="2">MT8872</strain>
    </source>
</reference>
<protein>
    <submittedName>
        <fullName evidence="3">F-box domain-containing protein</fullName>
    </submittedName>
</protein>
<proteinExistence type="predicted"/>
<dbReference type="AlphaFoldDB" id="A0A7E4ZXM3"/>
<evidence type="ECO:0000313" key="3">
    <source>
        <dbReference type="WBParaSite" id="Pan_g23836.t1"/>
    </source>
</evidence>
<dbReference type="PROSITE" id="PS50181">
    <property type="entry name" value="FBOX"/>
    <property type="match status" value="1"/>
</dbReference>
<dbReference type="InterPro" id="IPR036047">
    <property type="entry name" value="F-box-like_dom_sf"/>
</dbReference>
<dbReference type="SUPFAM" id="SSF81383">
    <property type="entry name" value="F-box domain"/>
    <property type="match status" value="1"/>
</dbReference>
<evidence type="ECO:0000259" key="1">
    <source>
        <dbReference type="PROSITE" id="PS50181"/>
    </source>
</evidence>